<reference evidence="1" key="1">
    <citation type="journal article" date="2015" name="Nature">
        <title>Complex archaea that bridge the gap between prokaryotes and eukaryotes.</title>
        <authorList>
            <person name="Spang A."/>
            <person name="Saw J.H."/>
            <person name="Jorgensen S.L."/>
            <person name="Zaremba-Niedzwiedzka K."/>
            <person name="Martijn J."/>
            <person name="Lind A.E."/>
            <person name="van Eijk R."/>
            <person name="Schleper C."/>
            <person name="Guy L."/>
            <person name="Ettema T.J."/>
        </authorList>
    </citation>
    <scope>NUCLEOTIDE SEQUENCE</scope>
</reference>
<organism evidence="1">
    <name type="scientific">marine sediment metagenome</name>
    <dbReference type="NCBI Taxonomy" id="412755"/>
    <lineage>
        <taxon>unclassified sequences</taxon>
        <taxon>metagenomes</taxon>
        <taxon>ecological metagenomes</taxon>
    </lineage>
</organism>
<sequence>MRRRALCILIAVAGTWVPCAQPAPGQIFLNPRRKPAVVVLGSEDAGGSAKPIPLINADEEMAVYLK</sequence>
<protein>
    <submittedName>
        <fullName evidence="1">Uncharacterized protein</fullName>
    </submittedName>
</protein>
<feature type="non-terminal residue" evidence="1">
    <location>
        <position position="66"/>
    </location>
</feature>
<dbReference type="AlphaFoldDB" id="A0A0F9G6K2"/>
<name>A0A0F9G6K2_9ZZZZ</name>
<dbReference type="EMBL" id="LAZR01018922">
    <property type="protein sequence ID" value="KKL94444.1"/>
    <property type="molecule type" value="Genomic_DNA"/>
</dbReference>
<gene>
    <name evidence="1" type="ORF">LCGC14_1864640</name>
</gene>
<comment type="caution">
    <text evidence="1">The sequence shown here is derived from an EMBL/GenBank/DDBJ whole genome shotgun (WGS) entry which is preliminary data.</text>
</comment>
<accession>A0A0F9G6K2</accession>
<evidence type="ECO:0000313" key="1">
    <source>
        <dbReference type="EMBL" id="KKL94444.1"/>
    </source>
</evidence>
<proteinExistence type="predicted"/>